<dbReference type="EMBL" id="KU356480">
    <property type="protein sequence ID" value="ANS55649.1"/>
    <property type="molecule type" value="Genomic_DNA"/>
</dbReference>
<accession>A0A1B1LRI1</accession>
<sequence>MTGNKSNLVSSVDHRFISKSDVAVKIHIHLPDGSLSHQSIGFIKSNEREALEKAISIRNEIGENAWGKYWKRVLSDRYLFTRLPHSLEPKLIFKPRGDTYDECYLARFPAVVDGQRKMRSIVRSIRSRGREEAYKQTKKALLDGHKDVIDIMLFMGRISADDLYLTLPDGKKGRVKK</sequence>
<geneLocation type="plasmid" evidence="1">
    <name>pVPS92-VEB</name>
</geneLocation>
<organism evidence="1">
    <name type="scientific">Vibrio parahaemolyticus</name>
    <dbReference type="NCBI Taxonomy" id="670"/>
    <lineage>
        <taxon>Bacteria</taxon>
        <taxon>Pseudomonadati</taxon>
        <taxon>Pseudomonadota</taxon>
        <taxon>Gammaproteobacteria</taxon>
        <taxon>Vibrionales</taxon>
        <taxon>Vibrionaceae</taxon>
        <taxon>Vibrio</taxon>
    </lineage>
</organism>
<keyword evidence="1" id="KW-0614">Plasmid</keyword>
<dbReference type="AlphaFoldDB" id="A0A1B1LRI1"/>
<evidence type="ECO:0000313" key="1">
    <source>
        <dbReference type="EMBL" id="ANS55649.1"/>
    </source>
</evidence>
<name>A0A1B1LRI1_VIBPH</name>
<reference evidence="1" key="1">
    <citation type="journal article" date="2016" name="Antimicrob. Agents Chemother.">
        <title>Genetic Characterization of a blaVEB-2-carrying plasmid in Vibrio parahaemolyticus.</title>
        <authorList>
            <person name="Li R."/>
            <person name="Ye L."/>
            <person name="Zheng Z."/>
            <person name="Chan E.W."/>
            <person name="Chen S."/>
        </authorList>
    </citation>
    <scope>NUCLEOTIDE SEQUENCE</scope>
    <source>
        <strain evidence="1">VPS92</strain>
        <plasmid evidence="1">pVPS92-VEB</plasmid>
    </source>
</reference>
<protein>
    <submittedName>
        <fullName evidence="1">Fe3+-citrate ABC transporter substrate-binding protein</fullName>
    </submittedName>
</protein>
<dbReference type="RefSeq" id="WP_172687317.1">
    <property type="nucleotide sequence ID" value="NZ_JAESOU010000012.1"/>
</dbReference>
<proteinExistence type="predicted"/>